<comment type="caution">
    <text evidence="2">The sequence shown here is derived from an EMBL/GenBank/DDBJ whole genome shotgun (WGS) entry which is preliminary data.</text>
</comment>
<keyword evidence="3" id="KW-1185">Reference proteome</keyword>
<evidence type="ECO:0000313" key="3">
    <source>
        <dbReference type="Proteomes" id="UP000317624"/>
    </source>
</evidence>
<reference evidence="2 3" key="1">
    <citation type="submission" date="2019-07" db="EMBL/GenBank/DDBJ databases">
        <title>Hymenobacter sp. straun FUR1 Genome sequencing and assembly.</title>
        <authorList>
            <person name="Chhetri G."/>
        </authorList>
    </citation>
    <scope>NUCLEOTIDE SEQUENCE [LARGE SCALE GENOMIC DNA]</scope>
    <source>
        <strain evidence="2 3">Fur1</strain>
    </source>
</reference>
<dbReference type="InterPro" id="IPR014914">
    <property type="entry name" value="RES_dom"/>
</dbReference>
<organism evidence="2 3">
    <name type="scientific">Hymenobacter setariae</name>
    <dbReference type="NCBI Taxonomy" id="2594794"/>
    <lineage>
        <taxon>Bacteria</taxon>
        <taxon>Pseudomonadati</taxon>
        <taxon>Bacteroidota</taxon>
        <taxon>Cytophagia</taxon>
        <taxon>Cytophagales</taxon>
        <taxon>Hymenobacteraceae</taxon>
        <taxon>Hymenobacter</taxon>
    </lineage>
</organism>
<dbReference type="Proteomes" id="UP000317624">
    <property type="component" value="Unassembled WGS sequence"/>
</dbReference>
<name>A0A558C1P0_9BACT</name>
<protein>
    <submittedName>
        <fullName evidence="2">RES domain-containing protein</fullName>
    </submittedName>
</protein>
<feature type="domain" description="RES" evidence="1">
    <location>
        <begin position="12"/>
        <end position="137"/>
    </location>
</feature>
<sequence>MEVFRISAPRYALSLTASGVANRWNTAGQYIIYTAATASLACLENVVHRGAEGLQAPFKLMRLDIPDQVLIEEVPAALLPPDWQLVTSYPQCQEIGSAWYQLRRSAVLKVPSAIITSEANYLINTGHPDFSQVKLLSTDDFVFDPRIKQEPL</sequence>
<evidence type="ECO:0000259" key="1">
    <source>
        <dbReference type="SMART" id="SM00953"/>
    </source>
</evidence>
<proteinExistence type="predicted"/>
<dbReference type="OrthoDB" id="9789501at2"/>
<dbReference type="SMART" id="SM00953">
    <property type="entry name" value="RES"/>
    <property type="match status" value="1"/>
</dbReference>
<evidence type="ECO:0000313" key="2">
    <source>
        <dbReference type="EMBL" id="TVT42731.1"/>
    </source>
</evidence>
<dbReference type="Pfam" id="PF08808">
    <property type="entry name" value="RES"/>
    <property type="match status" value="1"/>
</dbReference>
<dbReference type="AlphaFoldDB" id="A0A558C1P0"/>
<dbReference type="RefSeq" id="WP_144843149.1">
    <property type="nucleotide sequence ID" value="NZ_VMRJ01000001.1"/>
</dbReference>
<accession>A0A558C1P0</accession>
<dbReference type="EMBL" id="VMRJ01000001">
    <property type="protein sequence ID" value="TVT42731.1"/>
    <property type="molecule type" value="Genomic_DNA"/>
</dbReference>
<gene>
    <name evidence="2" type="ORF">FNT36_01155</name>
</gene>